<sequence length="1620" mass="181385">MEEVHEVPEAPQPRRRKRRWWQRVRKLFIWIVLVVVALLGLLQLPSFQNWLVDRVTANISRTLETEVSIDYARLSWFDELTLRGVFIEDKYGDTLLYGQELTADFNLLSLLNNAVEIEELAISNTRFKIRRDLGDPETNLETALERLFPPRDEPAKPLNLALERLDLENISFVQDDSVRGQRFDVSLQSGVIFLDELDLPNKLISIETAEIMHPVVRQTSIPPTPLSTVPEVDAALRSLDSTLTDSNRVSLHVMAGSLEIIGGSFILNNFRKGPIEESDLSAIDFARLATRDIDLELTGIDYANGELEATLEHLSLEEGSGFVLNRLSVEELRVTPTELVLNDLVLTTPASSLSDSLSFTFPGGWESWADFNNRVRMEIGLQPSTLAVRDLLYFARKLRFNPFFRENQDRSIQLGGAFTGRVNNLRAEDVTLGLDDRNFLAGSFSSRNLALPGSEALNLKLDALTTSVGTLRRLIPRLNLPQNFNKLGRLNFDGQFDGFFTDFAAKGNLRTELGRAQMDMRMDIENGSTRAEYSGSLTLNDFDLGRWTDTPQLGMVDFSASIDDGVGLLAESASANLTATIERLGFRGYVYENARISGRLEQQFFNGSFEIADENIDLYFLGELDFRDSVPVFDFNADIDRVDLQALNLSERLVVLSGKVDLNVINTVFSDMEGRVELDSFRVVRDTAVINIGSLLAYSNFNEEGQKVVKLESDVAEGEIIGRFDLNDVTTSLTHYLVEFYPGWARRLNIKPPRSIPEDNKFSFDLTVIDSKGLNRLINPKLGPLVDVHLTGSYDGFRDELKAELLAPRFSFDNISLVDLIVRTKGRESEGELDLVIDSTLVNGKPMLDQLTLLSLIDQDTINFGINYGGAGGLFLEKLNLNGEITLPDTANYAIRFDDSDLILFQEPWAIRRDNRLVIGPQYIDSRNFSLRSGNRRIRLSKRGDKGLDLNFENMALGLIDSVWAYQPLDFSGEVDVHVGVDNVFLLKGLSADIRSDTFLINGDDYGYLRVDLRAPDPKGQLTAYMNLNRDTAQLIAEATFNLGDLSPTPRVNQRRNYLDLTVDVNGYPLDLARYWVGGSVSDIVGKINGRLNVEGPAGKPDVSGYIDASAGAFTLDYLQTRYHFEESRVRITNTMFDLAGTELLDRYNNVARLTGGISHDRLKNLGINARLRTNRFLALDLAPGQNPNFYGRAIGSGTVDFSGDFRQTDIYVRATVGRDSRLSIPVTEGTGAGPIDNVRFVDRRVYQEEEEVVSATDPTGVSLDMEIEVTDEAIGEIIFDEEVGDILRGQGNGNLTLRIPRDGDLQMYGTVTLTEGDYLFTLYRVVNKEFTVRPGGTVTWSGDPFAARIDIAADYQNLKTPIINFVREYLPIDGNTDIAQSASQATDIDLTLKLDGILTQPDINFDIGFPSLDGRLENYANNKRRQLLLDQNELNRQVFGLIAVGQFLPSDLSFNVADVAVNTVSEWLSTYLSLLLNDLLRDAFGEDAFISGFDFDIAYNNYSTTTNLNNQNTIGRGQAVEFSFRRDFNNRLSLSGDVNVLNNQFAAGGNTGTFIGNDVVLEYVLNDSRTLKLRVYQRRQPDIASGRRLQVGTGLSWKREFDSLSEFFDGFRRDATLRR</sequence>
<evidence type="ECO:0000256" key="5">
    <source>
        <dbReference type="SAM" id="Phobius"/>
    </source>
</evidence>
<keyword evidence="4 5" id="KW-0472">Membrane</keyword>
<evidence type="ECO:0000313" key="8">
    <source>
        <dbReference type="Proteomes" id="UP000226437"/>
    </source>
</evidence>
<gene>
    <name evidence="7" type="ORF">CGL56_08980</name>
</gene>
<comment type="subcellular location">
    <subcellularLocation>
        <location evidence="1">Membrane</location>
        <topology evidence="1">Single-pass membrane protein</topology>
    </subcellularLocation>
</comment>
<evidence type="ECO:0000256" key="3">
    <source>
        <dbReference type="ARBA" id="ARBA00022989"/>
    </source>
</evidence>
<comment type="caution">
    <text evidence="7">The sequence shown here is derived from an EMBL/GenBank/DDBJ whole genome shotgun (WGS) entry which is preliminary data.</text>
</comment>
<evidence type="ECO:0000256" key="1">
    <source>
        <dbReference type="ARBA" id="ARBA00004167"/>
    </source>
</evidence>
<reference evidence="7 8" key="1">
    <citation type="submission" date="2017-10" db="EMBL/GenBank/DDBJ databases">
        <title>The draft genome sequence of Lewinella marina KCTC 32374.</title>
        <authorList>
            <person name="Wang K."/>
        </authorList>
    </citation>
    <scope>NUCLEOTIDE SEQUENCE [LARGE SCALE GENOMIC DNA]</scope>
    <source>
        <strain evidence="7 8">MKG-38</strain>
    </source>
</reference>
<name>A0A2G0CFA5_9BACT</name>
<keyword evidence="8" id="KW-1185">Reference proteome</keyword>
<dbReference type="InterPro" id="IPR007452">
    <property type="entry name" value="TamB_C"/>
</dbReference>
<keyword evidence="3 5" id="KW-1133">Transmembrane helix</keyword>
<dbReference type="PANTHER" id="PTHR36985">
    <property type="entry name" value="TRANSLOCATION AND ASSEMBLY MODULE SUBUNIT TAMB"/>
    <property type="match status" value="1"/>
</dbReference>
<dbReference type="PANTHER" id="PTHR36985:SF1">
    <property type="entry name" value="TRANSLOCATION AND ASSEMBLY MODULE SUBUNIT TAMB"/>
    <property type="match status" value="1"/>
</dbReference>
<evidence type="ECO:0000259" key="6">
    <source>
        <dbReference type="Pfam" id="PF04357"/>
    </source>
</evidence>
<dbReference type="Proteomes" id="UP000226437">
    <property type="component" value="Unassembled WGS sequence"/>
</dbReference>
<keyword evidence="2 5" id="KW-0812">Transmembrane</keyword>
<dbReference type="GO" id="GO:0009306">
    <property type="term" value="P:protein secretion"/>
    <property type="evidence" value="ECO:0007669"/>
    <property type="project" value="InterPro"/>
</dbReference>
<dbReference type="OrthoDB" id="680700at2"/>
<feature type="domain" description="Translocation and assembly module TamB C-terminal" evidence="6">
    <location>
        <begin position="1147"/>
        <end position="1602"/>
    </location>
</feature>
<accession>A0A2G0CFA5</accession>
<dbReference type="Pfam" id="PF04357">
    <property type="entry name" value="TamB"/>
    <property type="match status" value="1"/>
</dbReference>
<organism evidence="7 8">
    <name type="scientific">Neolewinella marina</name>
    <dbReference type="NCBI Taxonomy" id="438751"/>
    <lineage>
        <taxon>Bacteria</taxon>
        <taxon>Pseudomonadati</taxon>
        <taxon>Bacteroidota</taxon>
        <taxon>Saprospiria</taxon>
        <taxon>Saprospirales</taxon>
        <taxon>Lewinellaceae</taxon>
        <taxon>Neolewinella</taxon>
    </lineage>
</organism>
<evidence type="ECO:0000256" key="2">
    <source>
        <dbReference type="ARBA" id="ARBA00022692"/>
    </source>
</evidence>
<proteinExistence type="predicted"/>
<dbReference type="GO" id="GO:0005886">
    <property type="term" value="C:plasma membrane"/>
    <property type="evidence" value="ECO:0007669"/>
    <property type="project" value="InterPro"/>
</dbReference>
<protein>
    <recommendedName>
        <fullName evidence="6">Translocation and assembly module TamB C-terminal domain-containing protein</fullName>
    </recommendedName>
</protein>
<evidence type="ECO:0000313" key="7">
    <source>
        <dbReference type="EMBL" id="PHK98597.1"/>
    </source>
</evidence>
<dbReference type="EMBL" id="PDLO01000003">
    <property type="protein sequence ID" value="PHK98597.1"/>
    <property type="molecule type" value="Genomic_DNA"/>
</dbReference>
<feature type="transmembrane region" description="Helical" evidence="5">
    <location>
        <begin position="24"/>
        <end position="44"/>
    </location>
</feature>
<dbReference type="RefSeq" id="WP_099106207.1">
    <property type="nucleotide sequence ID" value="NZ_JAATJF010000001.1"/>
</dbReference>
<evidence type="ECO:0000256" key="4">
    <source>
        <dbReference type="ARBA" id="ARBA00023136"/>
    </source>
</evidence>